<accession>A0A5C6MP63</accession>
<proteinExistence type="predicted"/>
<organism evidence="3 4">
    <name type="scientific">Takifugu flavidus</name>
    <name type="common">sansaifugu</name>
    <dbReference type="NCBI Taxonomy" id="433684"/>
    <lineage>
        <taxon>Eukaryota</taxon>
        <taxon>Metazoa</taxon>
        <taxon>Chordata</taxon>
        <taxon>Craniata</taxon>
        <taxon>Vertebrata</taxon>
        <taxon>Euteleostomi</taxon>
        <taxon>Actinopterygii</taxon>
        <taxon>Neopterygii</taxon>
        <taxon>Teleostei</taxon>
        <taxon>Neoteleostei</taxon>
        <taxon>Acanthomorphata</taxon>
        <taxon>Eupercaria</taxon>
        <taxon>Tetraodontiformes</taxon>
        <taxon>Tetradontoidea</taxon>
        <taxon>Tetraodontidae</taxon>
        <taxon>Takifugu</taxon>
    </lineage>
</organism>
<dbReference type="GO" id="GO:0003676">
    <property type="term" value="F:nucleic acid binding"/>
    <property type="evidence" value="ECO:0007669"/>
    <property type="project" value="InterPro"/>
</dbReference>
<gene>
    <name evidence="3" type="ORF">D4764_09G0010410</name>
</gene>
<dbReference type="EMBL" id="RHFK02000022">
    <property type="protein sequence ID" value="TWW55991.1"/>
    <property type="molecule type" value="Genomic_DNA"/>
</dbReference>
<dbReference type="InterPro" id="IPR001878">
    <property type="entry name" value="Znf_CCHC"/>
</dbReference>
<dbReference type="InterPro" id="IPR036875">
    <property type="entry name" value="Znf_CCHC_sf"/>
</dbReference>
<keyword evidence="1" id="KW-0863">Zinc-finger</keyword>
<evidence type="ECO:0000256" key="1">
    <source>
        <dbReference type="PROSITE-ProRule" id="PRU00047"/>
    </source>
</evidence>
<keyword evidence="1" id="KW-0479">Metal-binding</keyword>
<keyword evidence="4" id="KW-1185">Reference proteome</keyword>
<feature type="domain" description="CCHC-type" evidence="2">
    <location>
        <begin position="130"/>
        <end position="145"/>
    </location>
</feature>
<evidence type="ECO:0000313" key="4">
    <source>
        <dbReference type="Proteomes" id="UP000324091"/>
    </source>
</evidence>
<evidence type="ECO:0000313" key="3">
    <source>
        <dbReference type="EMBL" id="TWW55991.1"/>
    </source>
</evidence>
<dbReference type="SUPFAM" id="SSF57756">
    <property type="entry name" value="Retrovirus zinc finger-like domains"/>
    <property type="match status" value="1"/>
</dbReference>
<protein>
    <recommendedName>
        <fullName evidence="2">CCHC-type domain-containing protein</fullName>
    </recommendedName>
</protein>
<dbReference type="Proteomes" id="UP000324091">
    <property type="component" value="Chromosome 9"/>
</dbReference>
<dbReference type="GO" id="GO:0008270">
    <property type="term" value="F:zinc ion binding"/>
    <property type="evidence" value="ECO:0007669"/>
    <property type="project" value="UniProtKB-KW"/>
</dbReference>
<dbReference type="AlphaFoldDB" id="A0A5C6MP63"/>
<reference evidence="3 4" key="1">
    <citation type="submission" date="2019-04" db="EMBL/GenBank/DDBJ databases">
        <title>Chromosome genome assembly for Takifugu flavidus.</title>
        <authorList>
            <person name="Xiao S."/>
        </authorList>
    </citation>
    <scope>NUCLEOTIDE SEQUENCE [LARGE SCALE GENOMIC DNA]</scope>
    <source>
        <strain evidence="3">HTHZ2018</strain>
        <tissue evidence="3">Muscle</tissue>
    </source>
</reference>
<dbReference type="PROSITE" id="PS50158">
    <property type="entry name" value="ZF_CCHC"/>
    <property type="match status" value="1"/>
</dbReference>
<sequence>MASSGTPSLSIRHGIRVQPDPSVPVEEVLLAVGDQVSPLAAPSTRVTVSGVPPFITNEALEQELQRFGKFASGLRTVGLGCRSDKLKHVLSLRRQCFMFLTCPSQTLDVSFRVRHGEGHYMVYASSGSMRCFECGDVGHKRVACPHRPANEGVPTAPCRAASPHRAAVVTRWRPMLEEALVDR</sequence>
<evidence type="ECO:0000259" key="2">
    <source>
        <dbReference type="PROSITE" id="PS50158"/>
    </source>
</evidence>
<keyword evidence="1" id="KW-0862">Zinc</keyword>
<name>A0A5C6MP63_9TELE</name>
<comment type="caution">
    <text evidence="3">The sequence shown here is derived from an EMBL/GenBank/DDBJ whole genome shotgun (WGS) entry which is preliminary data.</text>
</comment>